<feature type="transmembrane region" description="Helical" evidence="1">
    <location>
        <begin position="320"/>
        <end position="343"/>
    </location>
</feature>
<feature type="transmembrane region" description="Helical" evidence="1">
    <location>
        <begin position="107"/>
        <end position="129"/>
    </location>
</feature>
<feature type="transmembrane region" description="Helical" evidence="1">
    <location>
        <begin position="350"/>
        <end position="371"/>
    </location>
</feature>
<feature type="transmembrane region" description="Helical" evidence="1">
    <location>
        <begin position="283"/>
        <end position="308"/>
    </location>
</feature>
<dbReference type="EMBL" id="CP014263">
    <property type="protein sequence ID" value="AQG78097.1"/>
    <property type="molecule type" value="Genomic_DNA"/>
</dbReference>
<organism evidence="2 3">
    <name type="scientific">Spirosoma montaniterrae</name>
    <dbReference type="NCBI Taxonomy" id="1178516"/>
    <lineage>
        <taxon>Bacteria</taxon>
        <taxon>Pseudomonadati</taxon>
        <taxon>Bacteroidota</taxon>
        <taxon>Cytophagia</taxon>
        <taxon>Cytophagales</taxon>
        <taxon>Cytophagaceae</taxon>
        <taxon>Spirosoma</taxon>
    </lineage>
</organism>
<feature type="transmembrane region" description="Helical" evidence="1">
    <location>
        <begin position="63"/>
        <end position="81"/>
    </location>
</feature>
<evidence type="ECO:0000313" key="3">
    <source>
        <dbReference type="Proteomes" id="UP000187941"/>
    </source>
</evidence>
<dbReference type="RefSeq" id="WP_077129521.1">
    <property type="nucleotide sequence ID" value="NZ_CP014263.1"/>
</dbReference>
<dbReference type="OrthoDB" id="942886at2"/>
<feature type="transmembrane region" description="Helical" evidence="1">
    <location>
        <begin position="192"/>
        <end position="212"/>
    </location>
</feature>
<feature type="transmembrane region" description="Helical" evidence="1">
    <location>
        <begin position="30"/>
        <end position="51"/>
    </location>
</feature>
<evidence type="ECO:0000313" key="2">
    <source>
        <dbReference type="EMBL" id="AQG78097.1"/>
    </source>
</evidence>
<keyword evidence="1" id="KW-1133">Transmembrane helix</keyword>
<name>A0A1P9WRU5_9BACT</name>
<feature type="transmembrane region" description="Helical" evidence="1">
    <location>
        <begin position="415"/>
        <end position="433"/>
    </location>
</feature>
<dbReference type="AlphaFoldDB" id="A0A1P9WRU5"/>
<feature type="transmembrane region" description="Helical" evidence="1">
    <location>
        <begin position="167"/>
        <end position="186"/>
    </location>
</feature>
<dbReference type="STRING" id="1178516.AWR27_01260"/>
<sequence>MHTILLFALRRRFIDYVSNGGSAMSLMLRILYVTVLLVNAAMIGWLIDIFITSNAGDITGDRLIQLISAGFCGLWALLEFFPTYTQRSKLVSGVFPVHFMKRWVTNLVYDMITATTVGTVMAFCLIDALSKTYTHAHLANSVLLFGNTLAFVQIAKAFVENVHRKRFLLLIAWAILSSAVVILVVYKLPDDYLLMSGLTFCLASQFTVLAYADRSVAETNNSPVFVSSFSLFRQLSPVYVAFLNSPKSRNAFLFGLGLKAMFLSFAGIFTFDQLPMSSFLEALYVAPLILFTYVANNIWGFFPVLWVNSTLGKRSDNYRIYFQLIALPLLLDLLTTLGIMLYLGKVDSELLVFYALTTIVLSINGLVFSLYKAFYVQSSFNFGQMKNNVNGWSVFTASVLLGLTMLALKTLMTTFIFGLCLIVIFWYILSKVLPSDTQNTYTLYRQLFTNKV</sequence>
<feature type="transmembrane region" description="Helical" evidence="1">
    <location>
        <begin position="135"/>
        <end position="155"/>
    </location>
</feature>
<keyword evidence="3" id="KW-1185">Reference proteome</keyword>
<evidence type="ECO:0000256" key="1">
    <source>
        <dbReference type="SAM" id="Phobius"/>
    </source>
</evidence>
<keyword evidence="1" id="KW-0472">Membrane</keyword>
<feature type="transmembrane region" description="Helical" evidence="1">
    <location>
        <begin position="251"/>
        <end position="271"/>
    </location>
</feature>
<dbReference type="KEGG" id="smon:AWR27_01260"/>
<gene>
    <name evidence="2" type="ORF">AWR27_01260</name>
</gene>
<keyword evidence="1" id="KW-0812">Transmembrane</keyword>
<proteinExistence type="predicted"/>
<accession>A0A1P9WRU5</accession>
<protein>
    <submittedName>
        <fullName evidence="2">Uncharacterized protein</fullName>
    </submittedName>
</protein>
<feature type="transmembrane region" description="Helical" evidence="1">
    <location>
        <begin position="391"/>
        <end position="408"/>
    </location>
</feature>
<dbReference type="Proteomes" id="UP000187941">
    <property type="component" value="Chromosome"/>
</dbReference>
<reference evidence="2 3" key="1">
    <citation type="submission" date="2016-01" db="EMBL/GenBank/DDBJ databases">
        <authorList>
            <person name="Oliw E.H."/>
        </authorList>
    </citation>
    <scope>NUCLEOTIDE SEQUENCE [LARGE SCALE GENOMIC DNA]</scope>
    <source>
        <strain evidence="2 3">DY10</strain>
    </source>
</reference>